<proteinExistence type="predicted"/>
<dbReference type="AlphaFoldDB" id="A0AAD6JPC6"/>
<protein>
    <recommendedName>
        <fullName evidence="4">AIG1-type G domain-containing protein</fullName>
    </recommendedName>
</protein>
<comment type="caution">
    <text evidence="2">The sequence shown here is derived from an EMBL/GenBank/DDBJ whole genome shotgun (WGS) entry which is preliminary data.</text>
</comment>
<organism evidence="2 3">
    <name type="scientific">Salix udensis</name>
    <dbReference type="NCBI Taxonomy" id="889485"/>
    <lineage>
        <taxon>Eukaryota</taxon>
        <taxon>Viridiplantae</taxon>
        <taxon>Streptophyta</taxon>
        <taxon>Embryophyta</taxon>
        <taxon>Tracheophyta</taxon>
        <taxon>Spermatophyta</taxon>
        <taxon>Magnoliopsida</taxon>
        <taxon>eudicotyledons</taxon>
        <taxon>Gunneridae</taxon>
        <taxon>Pentapetalae</taxon>
        <taxon>rosids</taxon>
        <taxon>fabids</taxon>
        <taxon>Malpighiales</taxon>
        <taxon>Salicaceae</taxon>
        <taxon>Saliceae</taxon>
        <taxon>Salix</taxon>
    </lineage>
</organism>
<dbReference type="Gene3D" id="3.40.50.300">
    <property type="entry name" value="P-loop containing nucleotide triphosphate hydrolases"/>
    <property type="match status" value="1"/>
</dbReference>
<keyword evidence="3" id="KW-1185">Reference proteome</keyword>
<dbReference type="SUPFAM" id="SSF52540">
    <property type="entry name" value="P-loop containing nucleoside triphosphate hydrolases"/>
    <property type="match status" value="1"/>
</dbReference>
<feature type="compositionally biased region" description="Low complexity" evidence="1">
    <location>
        <begin position="60"/>
        <end position="71"/>
    </location>
</feature>
<dbReference type="Proteomes" id="UP001162972">
    <property type="component" value="Chromosome 6"/>
</dbReference>
<evidence type="ECO:0008006" key="4">
    <source>
        <dbReference type="Google" id="ProtNLM"/>
    </source>
</evidence>
<feature type="compositionally biased region" description="Polar residues" evidence="1">
    <location>
        <begin position="30"/>
        <end position="39"/>
    </location>
</feature>
<evidence type="ECO:0000313" key="3">
    <source>
        <dbReference type="Proteomes" id="UP001162972"/>
    </source>
</evidence>
<evidence type="ECO:0000256" key="1">
    <source>
        <dbReference type="SAM" id="MobiDB-lite"/>
    </source>
</evidence>
<sequence>MPSFLVLAVRMKGIRDWVFGQLLSKSLASTRPLSSSGSFFSEEPVNEESEDPAHMAQLESSSPTSDTSFSSNCNQETGSPQSLEQVAADSYQPNHGVEVKKANSLTKIEDLRINFFRLLLRFGQSHDNLLVAKVLHRLHLAAAIRLGESNLKRVKVDGARTVAAEQEASGIPELNFSLRILVLGKTGVGKSATINSVFDQTKALTDAFRPATKTHQRGRGVYQWCQTNIY</sequence>
<feature type="region of interest" description="Disordered" evidence="1">
    <location>
        <begin position="30"/>
        <end position="83"/>
    </location>
</feature>
<dbReference type="InterPro" id="IPR027417">
    <property type="entry name" value="P-loop_NTPase"/>
</dbReference>
<dbReference type="EMBL" id="JAPFFJ010000016">
    <property type="protein sequence ID" value="KAJ6408112.1"/>
    <property type="molecule type" value="Genomic_DNA"/>
</dbReference>
<evidence type="ECO:0000313" key="2">
    <source>
        <dbReference type="EMBL" id="KAJ6408112.1"/>
    </source>
</evidence>
<feature type="compositionally biased region" description="Polar residues" evidence="1">
    <location>
        <begin position="72"/>
        <end position="83"/>
    </location>
</feature>
<accession>A0AAD6JPC6</accession>
<gene>
    <name evidence="2" type="ORF">OIU84_011423</name>
</gene>
<name>A0AAD6JPC6_9ROSI</name>
<reference evidence="2 3" key="1">
    <citation type="journal article" date="2023" name="Int. J. Mol. Sci.">
        <title>De Novo Assembly and Annotation of 11 Diverse Shrub Willow (Salix) Genomes Reveals Novel Gene Organization in Sex-Linked Regions.</title>
        <authorList>
            <person name="Hyden B."/>
            <person name="Feng K."/>
            <person name="Yates T.B."/>
            <person name="Jawdy S."/>
            <person name="Cereghino C."/>
            <person name="Smart L.B."/>
            <person name="Muchero W."/>
        </authorList>
    </citation>
    <scope>NUCLEOTIDE SEQUENCE [LARGE SCALE GENOMIC DNA]</scope>
    <source>
        <tissue evidence="2">Shoot tip</tissue>
    </source>
</reference>